<dbReference type="AlphaFoldDB" id="A0A1I5TN89"/>
<feature type="chain" id="PRO_5011728196" evidence="1">
    <location>
        <begin position="20"/>
        <end position="280"/>
    </location>
</feature>
<dbReference type="EMBL" id="FOXS01000001">
    <property type="protein sequence ID" value="SFP84503.1"/>
    <property type="molecule type" value="Genomic_DNA"/>
</dbReference>
<dbReference type="Pfam" id="PF00581">
    <property type="entry name" value="Rhodanese"/>
    <property type="match status" value="1"/>
</dbReference>
<dbReference type="PANTHER" id="PTHR45431:SF3">
    <property type="entry name" value="RHODANESE-LIKE DOMAIN-CONTAINING PROTEIN 15, CHLOROPLASTIC"/>
    <property type="match status" value="1"/>
</dbReference>
<feature type="signal peptide" evidence="1">
    <location>
        <begin position="1"/>
        <end position="19"/>
    </location>
</feature>
<dbReference type="Proteomes" id="UP000199029">
    <property type="component" value="Unassembled WGS sequence"/>
</dbReference>
<sequence length="280" mass="29556">MRITILLFLFLLRAAAPLAVQGQCLSLSELLAIGAEATALSAPQVVTQHLSSGWTFNAPAAGSREAFWTPAVAAGGALALSRLTVRPQRPGQDVVLKTTQASCVRQLRSELKSQKLEAQPVTCAGCEAVRFKGPDYEATIYSQMKGDYPFVVVVHQSATIVQDPAAKGSGIKSGAKVSSPLPAVDIATATQLLADPQALVLDVRTPEEFAAGHLERAQNLDFRSPNFHQQLSLLDPDARYVLYCASGNRSGQAAQLMQAQGIGTVTNVGGYSQLKAAGVN</sequence>
<accession>A0A1I5TN89</accession>
<reference evidence="4" key="1">
    <citation type="submission" date="2016-10" db="EMBL/GenBank/DDBJ databases">
        <authorList>
            <person name="Varghese N."/>
            <person name="Submissions S."/>
        </authorList>
    </citation>
    <scope>NUCLEOTIDE SEQUENCE [LARGE SCALE GENOMIC DNA]</scope>
    <source>
        <strain evidence="4">OR362-8,ATCC BAA-1266,JCM 13504</strain>
    </source>
</reference>
<dbReference type="SMART" id="SM00450">
    <property type="entry name" value="RHOD"/>
    <property type="match status" value="1"/>
</dbReference>
<keyword evidence="1" id="KW-0732">Signal</keyword>
<evidence type="ECO:0000313" key="3">
    <source>
        <dbReference type="EMBL" id="SFP84503.1"/>
    </source>
</evidence>
<dbReference type="InterPro" id="IPR036873">
    <property type="entry name" value="Rhodanese-like_dom_sf"/>
</dbReference>
<evidence type="ECO:0000259" key="2">
    <source>
        <dbReference type="PROSITE" id="PS50206"/>
    </source>
</evidence>
<proteinExistence type="predicted"/>
<organism evidence="3 4">
    <name type="scientific">Hymenobacter arizonensis</name>
    <name type="common">Siccationidurans arizonensis</name>
    <dbReference type="NCBI Taxonomy" id="1227077"/>
    <lineage>
        <taxon>Bacteria</taxon>
        <taxon>Pseudomonadati</taxon>
        <taxon>Bacteroidota</taxon>
        <taxon>Cytophagia</taxon>
        <taxon>Cytophagales</taxon>
        <taxon>Hymenobacteraceae</taxon>
        <taxon>Hymenobacter</taxon>
    </lineage>
</organism>
<dbReference type="CDD" id="cd00158">
    <property type="entry name" value="RHOD"/>
    <property type="match status" value="1"/>
</dbReference>
<dbReference type="SUPFAM" id="SSF52821">
    <property type="entry name" value="Rhodanese/Cell cycle control phosphatase"/>
    <property type="match status" value="1"/>
</dbReference>
<dbReference type="GO" id="GO:0016740">
    <property type="term" value="F:transferase activity"/>
    <property type="evidence" value="ECO:0007669"/>
    <property type="project" value="UniProtKB-KW"/>
</dbReference>
<feature type="domain" description="Rhodanese" evidence="2">
    <location>
        <begin position="194"/>
        <end position="279"/>
    </location>
</feature>
<keyword evidence="3" id="KW-0808">Transferase</keyword>
<dbReference type="InterPro" id="IPR052367">
    <property type="entry name" value="Thiosulfate_ST/Rhodanese-like"/>
</dbReference>
<dbReference type="STRING" id="1227077.SAMN04515668_0538"/>
<protein>
    <submittedName>
        <fullName evidence="3">Rhodanese-related sulfurtransferase</fullName>
    </submittedName>
</protein>
<evidence type="ECO:0000313" key="4">
    <source>
        <dbReference type="Proteomes" id="UP000199029"/>
    </source>
</evidence>
<name>A0A1I5TN89_HYMAR</name>
<dbReference type="InterPro" id="IPR001763">
    <property type="entry name" value="Rhodanese-like_dom"/>
</dbReference>
<dbReference type="Gene3D" id="3.40.250.10">
    <property type="entry name" value="Rhodanese-like domain"/>
    <property type="match status" value="1"/>
</dbReference>
<keyword evidence="4" id="KW-1185">Reference proteome</keyword>
<gene>
    <name evidence="3" type="ORF">SAMN04515668_0538</name>
</gene>
<dbReference type="PANTHER" id="PTHR45431">
    <property type="entry name" value="RHODANESE-LIKE DOMAIN-CONTAINING PROTEIN 15, CHLOROPLASTIC"/>
    <property type="match status" value="1"/>
</dbReference>
<evidence type="ECO:0000256" key="1">
    <source>
        <dbReference type="SAM" id="SignalP"/>
    </source>
</evidence>
<dbReference type="PROSITE" id="PS50206">
    <property type="entry name" value="RHODANESE_3"/>
    <property type="match status" value="1"/>
</dbReference>